<dbReference type="RefSeq" id="WP_340335884.1">
    <property type="nucleotide sequence ID" value="NZ_JBBKZS010000005.1"/>
</dbReference>
<evidence type="ECO:0000313" key="3">
    <source>
        <dbReference type="Proteomes" id="UP001367030"/>
    </source>
</evidence>
<dbReference type="InterPro" id="IPR034154">
    <property type="entry name" value="TOPRIM_DnaG/twinkle"/>
</dbReference>
<dbReference type="Proteomes" id="UP001367030">
    <property type="component" value="Unassembled WGS sequence"/>
</dbReference>
<dbReference type="CDD" id="cd01029">
    <property type="entry name" value="TOPRIM_primases"/>
    <property type="match status" value="1"/>
</dbReference>
<feature type="domain" description="Toprim" evidence="1">
    <location>
        <begin position="187"/>
        <end position="288"/>
    </location>
</feature>
<accession>A0ABU8X7Q5</accession>
<dbReference type="Pfam" id="PF13362">
    <property type="entry name" value="Toprim_3"/>
    <property type="match status" value="1"/>
</dbReference>
<keyword evidence="3" id="KW-1185">Reference proteome</keyword>
<reference evidence="2 3" key="1">
    <citation type="submission" date="2024-03" db="EMBL/GenBank/DDBJ databases">
        <title>Novel species of the genus Variovorax.</title>
        <authorList>
            <person name="Liu Q."/>
            <person name="Xin Y.-H."/>
        </authorList>
    </citation>
    <scope>NUCLEOTIDE SEQUENCE [LARGE SCALE GENOMIC DNA]</scope>
    <source>
        <strain evidence="2 3">KACC 18901</strain>
    </source>
</reference>
<gene>
    <name evidence="2" type="ORF">WKW79_14590</name>
</gene>
<evidence type="ECO:0000259" key="1">
    <source>
        <dbReference type="Pfam" id="PF13362"/>
    </source>
</evidence>
<proteinExistence type="predicted"/>
<organism evidence="2 3">
    <name type="scientific">Variovorax robiniae</name>
    <dbReference type="NCBI Taxonomy" id="1836199"/>
    <lineage>
        <taxon>Bacteria</taxon>
        <taxon>Pseudomonadati</taxon>
        <taxon>Pseudomonadota</taxon>
        <taxon>Betaproteobacteria</taxon>
        <taxon>Burkholderiales</taxon>
        <taxon>Comamonadaceae</taxon>
        <taxon>Variovorax</taxon>
    </lineage>
</organism>
<dbReference type="InterPro" id="IPR006171">
    <property type="entry name" value="TOPRIM_dom"/>
</dbReference>
<sequence length="295" mass="30974">MNPVDQFLTAIEAAGLTAPSAINGDGKLHRFSPTGKRGDDAGWYVLHLDGVPAGSFGDWRSGESQNWCAKADHNLTEAERQAQRDRVKAAQRMRDAETVLRHAEAAATALALWEAAAPAVAHPYLASKGVKPFGIRSDGKQLLIPMRDAAGKLHSLQTIGADGMKRFLPGGRVRGCYLAIGRPSGRLIVCEGYATGATLHEATHDAVAVAFNAGNLQAVAVALRAKYPCLSIVIAADDDWKTPGNPGVTAANQAAQAVGGKVAVPVFAGLQRADKDTDYNDLHRLAGAVRIGGDA</sequence>
<evidence type="ECO:0000313" key="2">
    <source>
        <dbReference type="EMBL" id="MEJ8855808.1"/>
    </source>
</evidence>
<name>A0ABU8X7Q5_9BURK</name>
<protein>
    <submittedName>
        <fullName evidence="2">Toprim domain-containing protein</fullName>
    </submittedName>
</protein>
<dbReference type="EMBL" id="JBBKZS010000005">
    <property type="protein sequence ID" value="MEJ8855808.1"/>
    <property type="molecule type" value="Genomic_DNA"/>
</dbReference>
<comment type="caution">
    <text evidence="2">The sequence shown here is derived from an EMBL/GenBank/DDBJ whole genome shotgun (WGS) entry which is preliminary data.</text>
</comment>